<organism evidence="2 3">
    <name type="scientific">Clostridium tertium</name>
    <dbReference type="NCBI Taxonomy" id="1559"/>
    <lineage>
        <taxon>Bacteria</taxon>
        <taxon>Bacillati</taxon>
        <taxon>Bacillota</taxon>
        <taxon>Clostridia</taxon>
        <taxon>Eubacteriales</taxon>
        <taxon>Clostridiaceae</taxon>
        <taxon>Clostridium</taxon>
    </lineage>
</organism>
<feature type="non-terminal residue" evidence="2">
    <location>
        <position position="1"/>
    </location>
</feature>
<dbReference type="Pfam" id="PF22530">
    <property type="entry name" value="Terminase-T7_RNaseH-like"/>
    <property type="match status" value="1"/>
</dbReference>
<keyword evidence="3" id="KW-1185">Reference proteome</keyword>
<evidence type="ECO:0000313" key="3">
    <source>
        <dbReference type="Proteomes" id="UP001141183"/>
    </source>
</evidence>
<dbReference type="NCBIfam" id="TIGR01630">
    <property type="entry name" value="psiM2_ORF9"/>
    <property type="match status" value="1"/>
</dbReference>
<gene>
    <name evidence="2" type="primary">terL</name>
    <name evidence="2" type="ORF">NE398_20025</name>
</gene>
<evidence type="ECO:0000313" key="2">
    <source>
        <dbReference type="EMBL" id="MDC4242422.1"/>
    </source>
</evidence>
<feature type="domain" description="Terminase large subunit ribonuclease H-like" evidence="1">
    <location>
        <begin position="154"/>
        <end position="257"/>
    </location>
</feature>
<evidence type="ECO:0000259" key="1">
    <source>
        <dbReference type="Pfam" id="PF22530"/>
    </source>
</evidence>
<protein>
    <submittedName>
        <fullName evidence="2">Phage terminase large subunit</fullName>
    </submittedName>
</protein>
<dbReference type="InterPro" id="IPR054762">
    <property type="entry name" value="Gp19_RNaseH-like"/>
</dbReference>
<comment type="caution">
    <text evidence="2">The sequence shown here is derived from an EMBL/GenBank/DDBJ whole genome shotgun (WGS) entry which is preliminary data.</text>
</comment>
<sequence length="312" mass="36069">TGFGASLLIIDDLIKNAEEAYNESVKEKHWDWFTNTMLSRLEEGGKIIIIMTRWASDDLAGKALEHYKEQGAKVRHISMKALQDDGTMLCEEVLSRKSYEAKRKAMGEDIASANYQQEPIDLKGCLYTRFKTYEDVPKDNNGNMLFTSIKSYCDTADEGSDYLCNIIYGVYNKEAYVLDVYYTKEPMEVTEEEVAKKLYELAVNIADIESNNGGRGFARSVERILREKYNSNKTKIKWFHQSKNKIARILSNSTWVMDHIYYPTNWRDRWPEYYKAMVKYQREGKNKNDDAPDATTGVAEMLEKKTGISVFK</sequence>
<dbReference type="RefSeq" id="WP_272470765.1">
    <property type="nucleotide sequence ID" value="NZ_JAMRYU010000032.1"/>
</dbReference>
<reference evidence="2" key="1">
    <citation type="submission" date="2022-05" db="EMBL/GenBank/DDBJ databases">
        <title>Draft genome sequence of Clostridium tertium strain CP3 isolated from Peru.</title>
        <authorList>
            <person name="Hurtado R."/>
            <person name="Lima L."/>
            <person name="Sousa T."/>
            <person name="Jaiswal A.K."/>
            <person name="Tiwari S."/>
            <person name="Maturrano L."/>
            <person name="Brenig B."/>
            <person name="Azevedo V."/>
        </authorList>
    </citation>
    <scope>NUCLEOTIDE SEQUENCE</scope>
    <source>
        <strain evidence="2">CP3</strain>
    </source>
</reference>
<accession>A0A9X4B351</accession>
<dbReference type="InterPro" id="IPR006517">
    <property type="entry name" value="Phage_terminase_lsu-like_C"/>
</dbReference>
<dbReference type="Proteomes" id="UP001141183">
    <property type="component" value="Unassembled WGS sequence"/>
</dbReference>
<proteinExistence type="predicted"/>
<name>A0A9X4B351_9CLOT</name>
<dbReference type="AlphaFoldDB" id="A0A9X4B351"/>
<dbReference type="EMBL" id="JAMRYU010000032">
    <property type="protein sequence ID" value="MDC4242422.1"/>
    <property type="molecule type" value="Genomic_DNA"/>
</dbReference>